<sequence>MRPSPEDIIQSLYDAVEKGLRVVVVGGPSLGTVDLGAASLAALEEVQVNVTGEGGISTEATLAALLTMLTPGTPEQHVGTAGITAQTVTFSGPSKHVAVLNPTKNAILEVSFDGGASFVQVVGTDIFSISCRVTSIQVRTTTGPLPFGVIATV</sequence>
<evidence type="ECO:0000313" key="1">
    <source>
        <dbReference type="EMBL" id="GAG31281.1"/>
    </source>
</evidence>
<dbReference type="AlphaFoldDB" id="X0Y304"/>
<dbReference type="EMBL" id="BARS01049284">
    <property type="protein sequence ID" value="GAG31281.1"/>
    <property type="molecule type" value="Genomic_DNA"/>
</dbReference>
<proteinExistence type="predicted"/>
<gene>
    <name evidence="1" type="ORF">S01H1_73740</name>
</gene>
<name>X0Y304_9ZZZZ</name>
<accession>X0Y304</accession>
<reference evidence="1" key="1">
    <citation type="journal article" date="2014" name="Front. Microbiol.">
        <title>High frequency of phylogenetically diverse reductive dehalogenase-homologous genes in deep subseafloor sedimentary metagenomes.</title>
        <authorList>
            <person name="Kawai M."/>
            <person name="Futagami T."/>
            <person name="Toyoda A."/>
            <person name="Takaki Y."/>
            <person name="Nishi S."/>
            <person name="Hori S."/>
            <person name="Arai W."/>
            <person name="Tsubouchi T."/>
            <person name="Morono Y."/>
            <person name="Uchiyama I."/>
            <person name="Ito T."/>
            <person name="Fujiyama A."/>
            <person name="Inagaki F."/>
            <person name="Takami H."/>
        </authorList>
    </citation>
    <scope>NUCLEOTIDE SEQUENCE</scope>
    <source>
        <strain evidence="1">Expedition CK06-06</strain>
    </source>
</reference>
<comment type="caution">
    <text evidence="1">The sequence shown here is derived from an EMBL/GenBank/DDBJ whole genome shotgun (WGS) entry which is preliminary data.</text>
</comment>
<organism evidence="1">
    <name type="scientific">marine sediment metagenome</name>
    <dbReference type="NCBI Taxonomy" id="412755"/>
    <lineage>
        <taxon>unclassified sequences</taxon>
        <taxon>metagenomes</taxon>
        <taxon>ecological metagenomes</taxon>
    </lineage>
</organism>
<protein>
    <submittedName>
        <fullName evidence="1">Uncharacterized protein</fullName>
    </submittedName>
</protein>